<reference evidence="2 3" key="2">
    <citation type="journal article" date="2022" name="Arch. Microbiol.">
        <title>Rhodococcus pseudokoreensis sp. nov. isolated from the rhizosphere of young M26 apple rootstocks.</title>
        <authorList>
            <person name="Kampfer P."/>
            <person name="Glaeser S.P."/>
            <person name="Blom J."/>
            <person name="Wolf J."/>
            <person name="Benning S."/>
            <person name="Schloter M."/>
            <person name="Neumann-Schaal M."/>
        </authorList>
    </citation>
    <scope>NUCLEOTIDE SEQUENCE [LARGE SCALE GENOMIC DNA]</scope>
    <source>
        <strain evidence="2 3">R79</strain>
    </source>
</reference>
<keyword evidence="2" id="KW-0614">Plasmid</keyword>
<evidence type="ECO:0000313" key="3">
    <source>
        <dbReference type="Proteomes" id="UP000662986"/>
    </source>
</evidence>
<keyword evidence="3" id="KW-1185">Reference proteome</keyword>
<protein>
    <recommendedName>
        <fullName evidence="4">DUF4190 domain-containing protein</fullName>
    </recommendedName>
</protein>
<evidence type="ECO:0008006" key="4">
    <source>
        <dbReference type="Google" id="ProtNLM"/>
    </source>
</evidence>
<keyword evidence="1" id="KW-0472">Membrane</keyword>
<geneLocation type="plasmid" evidence="2 3">
    <name>unnamed5</name>
</geneLocation>
<accession>A0A974VXS1</accession>
<reference evidence="2 3" key="1">
    <citation type="journal article" date="2021" name="Microbiol. Resour. Announc.">
        <title>Complete Genome Sequences of Two Rhodococcus sp. Strains with Large and Linear Chromosomes, Isolated from Apple Rhizosphere.</title>
        <authorList>
            <person name="Benning S."/>
            <person name="Brugnone N."/>
            <person name="Siani R."/>
            <person name="Kublik S."/>
            <person name="Schloter M."/>
            <person name="Rad V."/>
        </authorList>
    </citation>
    <scope>NUCLEOTIDE SEQUENCE [LARGE SCALE GENOMIC DNA]</scope>
    <source>
        <strain evidence="2 3">R79</strain>
    </source>
</reference>
<organism evidence="2 3">
    <name type="scientific">Rhodococcus pseudokoreensis</name>
    <dbReference type="NCBI Taxonomy" id="2811421"/>
    <lineage>
        <taxon>Bacteria</taxon>
        <taxon>Bacillati</taxon>
        <taxon>Actinomycetota</taxon>
        <taxon>Actinomycetes</taxon>
        <taxon>Mycobacteriales</taxon>
        <taxon>Nocardiaceae</taxon>
        <taxon>Rhodococcus</taxon>
    </lineage>
</organism>
<proteinExistence type="predicted"/>
<keyword evidence="1" id="KW-0812">Transmembrane</keyword>
<dbReference type="Proteomes" id="UP000662986">
    <property type="component" value="Plasmid unnamed5"/>
</dbReference>
<dbReference type="EMBL" id="CP070614">
    <property type="protein sequence ID" value="QSE87509.1"/>
    <property type="molecule type" value="Genomic_DNA"/>
</dbReference>
<evidence type="ECO:0000313" key="2">
    <source>
        <dbReference type="EMBL" id="QSE87509.1"/>
    </source>
</evidence>
<name>A0A974VXS1_9NOCA</name>
<keyword evidence="1" id="KW-1133">Transmembrane helix</keyword>
<feature type="transmembrane region" description="Helical" evidence="1">
    <location>
        <begin position="47"/>
        <end position="68"/>
    </location>
</feature>
<gene>
    <name evidence="2" type="ORF">JWS13_02120</name>
</gene>
<evidence type="ECO:0000256" key="1">
    <source>
        <dbReference type="SAM" id="Phobius"/>
    </source>
</evidence>
<sequence length="71" mass="6996">MLGALSIVTFWAFGVGVALGVGAVVAGIVAARQPDVQDNESASLKALLGMLAGVFGIVAGVIFLASALPNL</sequence>